<dbReference type="PROSITE" id="PS50042">
    <property type="entry name" value="CNMP_BINDING_3"/>
    <property type="match status" value="1"/>
</dbReference>
<proteinExistence type="predicted"/>
<reference evidence="3" key="1">
    <citation type="journal article" date="2015" name="Genome">
        <title>Whole Genome Sequence of the Non-Microcystin-Producing Microcystis aeruginosa Strain NIES-44.</title>
        <authorList>
            <person name="Okano K."/>
            <person name="Miyata N."/>
            <person name="Ozaki Y."/>
        </authorList>
    </citation>
    <scope>NUCLEOTIDE SEQUENCE [LARGE SCALE GENOMIC DNA]</scope>
    <source>
        <strain evidence="3">NIES-44</strain>
    </source>
</reference>
<feature type="domain" description="Cyclic nucleotide-binding" evidence="1">
    <location>
        <begin position="7"/>
        <end position="46"/>
    </location>
</feature>
<dbReference type="InterPro" id="IPR014710">
    <property type="entry name" value="RmlC-like_jellyroll"/>
</dbReference>
<comment type="caution">
    <text evidence="2">The sequence shown here is derived from an EMBL/GenBank/DDBJ whole genome shotgun (WGS) entry which is preliminary data.</text>
</comment>
<name>A0A0A1VVT9_MICAE</name>
<evidence type="ECO:0000313" key="2">
    <source>
        <dbReference type="EMBL" id="GAL93714.1"/>
    </source>
</evidence>
<dbReference type="InterPro" id="IPR000595">
    <property type="entry name" value="cNMP-bd_dom"/>
</dbReference>
<dbReference type="Gene3D" id="2.60.120.10">
    <property type="entry name" value="Jelly Rolls"/>
    <property type="match status" value="1"/>
</dbReference>
<dbReference type="AlphaFoldDB" id="A0A0A1VVT9"/>
<accession>A0A0A1VVT9</accession>
<dbReference type="RefSeq" id="WP_052426712.1">
    <property type="nucleotide sequence ID" value="NZ_BBPA01000044.1"/>
</dbReference>
<dbReference type="Pfam" id="PF00027">
    <property type="entry name" value="cNMP_binding"/>
    <property type="match status" value="1"/>
</dbReference>
<evidence type="ECO:0000259" key="1">
    <source>
        <dbReference type="PROSITE" id="PS50042"/>
    </source>
</evidence>
<sequence length="82" mass="9414">MSWEIWGNGDCFGEMAILEQPLKHLTALSLAPVQLLVIPAQRFLQLQILQLSIRRSIKLYLRLQMLDYSPKSQLLKTSHPAL</sequence>
<dbReference type="SUPFAM" id="SSF51206">
    <property type="entry name" value="cAMP-binding domain-like"/>
    <property type="match status" value="1"/>
</dbReference>
<organism evidence="2 3">
    <name type="scientific">Microcystis aeruginosa NIES-44</name>
    <dbReference type="NCBI Taxonomy" id="449439"/>
    <lineage>
        <taxon>Bacteria</taxon>
        <taxon>Bacillati</taxon>
        <taxon>Cyanobacteriota</taxon>
        <taxon>Cyanophyceae</taxon>
        <taxon>Oscillatoriophycideae</taxon>
        <taxon>Chroococcales</taxon>
        <taxon>Microcystaceae</taxon>
        <taxon>Microcystis</taxon>
    </lineage>
</organism>
<gene>
    <name evidence="2" type="ORF">N44_03466</name>
</gene>
<evidence type="ECO:0000313" key="3">
    <source>
        <dbReference type="Proteomes" id="UP000030321"/>
    </source>
</evidence>
<dbReference type="InterPro" id="IPR018490">
    <property type="entry name" value="cNMP-bd_dom_sf"/>
</dbReference>
<dbReference type="Proteomes" id="UP000030321">
    <property type="component" value="Unassembled WGS sequence"/>
</dbReference>
<protein>
    <submittedName>
        <fullName evidence="2">Transcriptional regulator, Crp/Fnr family</fullName>
    </submittedName>
</protein>
<dbReference type="EMBL" id="BBPA01000044">
    <property type="protein sequence ID" value="GAL93714.1"/>
    <property type="molecule type" value="Genomic_DNA"/>
</dbReference>